<gene>
    <name evidence="6" type="primary">LOC107063620</name>
</gene>
<dbReference type="PANTHER" id="PTHR24369:SF210">
    <property type="entry name" value="CHAOPTIN-RELATED"/>
    <property type="match status" value="1"/>
</dbReference>
<keyword evidence="3" id="KW-0677">Repeat</keyword>
<evidence type="ECO:0000313" key="5">
    <source>
        <dbReference type="Proteomes" id="UP000694924"/>
    </source>
</evidence>
<organism evidence="5 6">
    <name type="scientific">Polistes dominula</name>
    <name type="common">European paper wasp</name>
    <name type="synonym">Vespa dominula</name>
    <dbReference type="NCBI Taxonomy" id="743375"/>
    <lineage>
        <taxon>Eukaryota</taxon>
        <taxon>Metazoa</taxon>
        <taxon>Ecdysozoa</taxon>
        <taxon>Arthropoda</taxon>
        <taxon>Hexapoda</taxon>
        <taxon>Insecta</taxon>
        <taxon>Pterygota</taxon>
        <taxon>Neoptera</taxon>
        <taxon>Endopterygota</taxon>
        <taxon>Hymenoptera</taxon>
        <taxon>Apocrita</taxon>
        <taxon>Aculeata</taxon>
        <taxon>Vespoidea</taxon>
        <taxon>Vespidae</taxon>
        <taxon>Polistinae</taxon>
        <taxon>Polistini</taxon>
        <taxon>Polistes</taxon>
    </lineage>
</organism>
<accession>A0ABM1HSS6</accession>
<dbReference type="SUPFAM" id="SSF52075">
    <property type="entry name" value="Outer arm dynein light chain 1"/>
    <property type="match status" value="1"/>
</dbReference>
<evidence type="ECO:0000313" key="6">
    <source>
        <dbReference type="RefSeq" id="XP_015171013.1"/>
    </source>
</evidence>
<dbReference type="InterPro" id="IPR050541">
    <property type="entry name" value="LRR_TM_domain-containing"/>
</dbReference>
<dbReference type="InterPro" id="IPR032675">
    <property type="entry name" value="LRR_dom_sf"/>
</dbReference>
<dbReference type="SMART" id="SM00369">
    <property type="entry name" value="LRR_TYP"/>
    <property type="match status" value="10"/>
</dbReference>
<dbReference type="RefSeq" id="XP_015171013.1">
    <property type="nucleotide sequence ID" value="XM_015315527.1"/>
</dbReference>
<protein>
    <submittedName>
        <fullName evidence="6">Protein toll-like</fullName>
    </submittedName>
</protein>
<proteinExistence type="predicted"/>
<dbReference type="PANTHER" id="PTHR24369">
    <property type="entry name" value="ANTIGEN BSP, PUTATIVE-RELATED"/>
    <property type="match status" value="1"/>
</dbReference>
<keyword evidence="5" id="KW-1185">Reference proteome</keyword>
<evidence type="ECO:0000256" key="2">
    <source>
        <dbReference type="ARBA" id="ARBA00022729"/>
    </source>
</evidence>
<dbReference type="InterPro" id="IPR001611">
    <property type="entry name" value="Leu-rich_rpt"/>
</dbReference>
<sequence>MIIRILIIFLITFTSINGAKQTLYAPCENNPSCDCLSFSKNDLNINCSINASAKFFISIKSSKNVKIICSNQSSWEHFYIKTDICDKVLESLSFERCRLPNDISLKEVLKQFAIKDTYMLEFQSYQNLFGTLEREHLEGFRSVQTLILSKNGLTNIPNNLFWDFPYLEYIDLSNNKLDLPVDIFHNLLTSLKSDIFYELTNLEKLDISMNNFSSIPANLFEKTTALKDLTLYSNNNKLDTLPDYLLANLTKLYQVYLNDNGLKFLPENLFLGSTSLMYIFLYDNLLVTLPINIFRDLHLMKQLSLKNNRIEYLPDKIFEDMEELKVLDLSDNQLTYLSRYIFYGLIDLETLNIERNQIEDIDLMAFHPLISLKFVNLSHNPLRLTHISKKMSGSIFTVPSLDTTIDLSYNKIRHIDLSNIEEKVSWRMEDRYMTIDFKHNPLLCDCALYNLLRYREYQMRYDIYDRYNFIIDDLTCIQPDGKNEIKISDLESKEYTCFERDYYNSVQLCQKGCTCRIRPLDETRIVDCSYRNLSTFLIDEMRMILRRQNPVIFNLTGNFLTEIPSTKTSFPIKVTGLMLSNNNITRIAVVELPSTIEILELQNNNITRIDFRASHYLSSVKWKKLTLSGIQLIVCIVVYYNRKYIRLWLARRGLDYGVYFTAREVQE</sequence>
<evidence type="ECO:0000256" key="1">
    <source>
        <dbReference type="ARBA" id="ARBA00022614"/>
    </source>
</evidence>
<evidence type="ECO:0000256" key="4">
    <source>
        <dbReference type="SAM" id="SignalP"/>
    </source>
</evidence>
<evidence type="ECO:0000256" key="3">
    <source>
        <dbReference type="ARBA" id="ARBA00022737"/>
    </source>
</evidence>
<dbReference type="Proteomes" id="UP000694924">
    <property type="component" value="Unplaced"/>
</dbReference>
<dbReference type="Pfam" id="PF13855">
    <property type="entry name" value="LRR_8"/>
    <property type="match status" value="4"/>
</dbReference>
<dbReference type="GeneID" id="107063620"/>
<keyword evidence="2 4" id="KW-0732">Signal</keyword>
<dbReference type="Gene3D" id="3.80.10.10">
    <property type="entry name" value="Ribonuclease Inhibitor"/>
    <property type="match status" value="3"/>
</dbReference>
<reference evidence="6" key="1">
    <citation type="submission" date="2025-08" db="UniProtKB">
        <authorList>
            <consortium name="RefSeq"/>
        </authorList>
    </citation>
    <scope>IDENTIFICATION</scope>
    <source>
        <tissue evidence="6">Whole body</tissue>
    </source>
</reference>
<dbReference type="InterPro" id="IPR003591">
    <property type="entry name" value="Leu-rich_rpt_typical-subtyp"/>
</dbReference>
<dbReference type="PROSITE" id="PS51450">
    <property type="entry name" value="LRR"/>
    <property type="match status" value="3"/>
</dbReference>
<feature type="chain" id="PRO_5046260803" evidence="4">
    <location>
        <begin position="19"/>
        <end position="667"/>
    </location>
</feature>
<feature type="signal peptide" evidence="4">
    <location>
        <begin position="1"/>
        <end position="18"/>
    </location>
</feature>
<name>A0ABM1HSS6_POLDO</name>
<keyword evidence="1" id="KW-0433">Leucine-rich repeat</keyword>
<dbReference type="SUPFAM" id="SSF52058">
    <property type="entry name" value="L domain-like"/>
    <property type="match status" value="1"/>
</dbReference>